<keyword evidence="2" id="KW-1185">Reference proteome</keyword>
<dbReference type="OrthoDB" id="711499at2"/>
<proteinExistence type="predicted"/>
<evidence type="ECO:0000313" key="1">
    <source>
        <dbReference type="EMBL" id="RPD39573.1"/>
    </source>
</evidence>
<organism evidence="1 2">
    <name type="scientific">Chitinophaga barathri</name>
    <dbReference type="NCBI Taxonomy" id="1647451"/>
    <lineage>
        <taxon>Bacteria</taxon>
        <taxon>Pseudomonadati</taxon>
        <taxon>Bacteroidota</taxon>
        <taxon>Chitinophagia</taxon>
        <taxon>Chitinophagales</taxon>
        <taxon>Chitinophagaceae</taxon>
        <taxon>Chitinophaga</taxon>
    </lineage>
</organism>
<protein>
    <submittedName>
        <fullName evidence="1">Uncharacterized protein</fullName>
    </submittedName>
</protein>
<gene>
    <name evidence="1" type="ORF">EG028_18120</name>
</gene>
<comment type="caution">
    <text evidence="1">The sequence shown here is derived from an EMBL/GenBank/DDBJ whole genome shotgun (WGS) entry which is preliminary data.</text>
</comment>
<dbReference type="EMBL" id="RMBX01000010">
    <property type="protein sequence ID" value="RPD39573.1"/>
    <property type="molecule type" value="Genomic_DNA"/>
</dbReference>
<dbReference type="RefSeq" id="WP_120515712.1">
    <property type="nucleotide sequence ID" value="NZ_RMBX01000010.1"/>
</dbReference>
<dbReference type="Proteomes" id="UP000279089">
    <property type="component" value="Unassembled WGS sequence"/>
</dbReference>
<accession>A0A3N4MW01</accession>
<reference evidence="2" key="1">
    <citation type="submission" date="2018-11" db="EMBL/GenBank/DDBJ databases">
        <title>Chitinophaga lutea sp.nov., isolate from arsenic contaminated soil.</title>
        <authorList>
            <person name="Zong Y."/>
        </authorList>
    </citation>
    <scope>NUCLEOTIDE SEQUENCE [LARGE SCALE GENOMIC DNA]</scope>
    <source>
        <strain evidence="2">YLT18</strain>
    </source>
</reference>
<evidence type="ECO:0000313" key="2">
    <source>
        <dbReference type="Proteomes" id="UP000279089"/>
    </source>
</evidence>
<sequence>MIPGRVVIYVRDVINITGRSESGARALLQKIRKALGKKPDQCITINEFCEYSGIAEKIVREFMKN</sequence>
<name>A0A3N4MW01_9BACT</name>
<dbReference type="AlphaFoldDB" id="A0A3N4MW01"/>